<dbReference type="KEGG" id="aor:AO090005001172"/>
<dbReference type="STRING" id="510516.Q2UQN5"/>
<evidence type="ECO:0000256" key="4">
    <source>
        <dbReference type="ARBA" id="ARBA00023052"/>
    </source>
</evidence>
<dbReference type="OMA" id="GCRTRYL"/>
<dbReference type="AlphaFoldDB" id="Q2UQN5"/>
<dbReference type="GeneID" id="5990077"/>
<name>Q2UQN5_ASPOR</name>
<evidence type="ECO:0000256" key="2">
    <source>
        <dbReference type="ARBA" id="ARBA00006936"/>
    </source>
</evidence>
<reference evidence="5 6" key="1">
    <citation type="journal article" date="2005" name="Nature">
        <title>Genome sequencing and analysis of Aspergillus oryzae.</title>
        <authorList>
            <person name="Machida M."/>
            <person name="Asai K."/>
            <person name="Sano M."/>
            <person name="Tanaka T."/>
            <person name="Kumagai T."/>
            <person name="Terai G."/>
            <person name="Kusumoto K."/>
            <person name="Arima T."/>
            <person name="Akita O."/>
            <person name="Kashiwagi Y."/>
            <person name="Abe K."/>
            <person name="Gomi K."/>
            <person name="Horiuchi H."/>
            <person name="Kitamoto K."/>
            <person name="Kobayashi T."/>
            <person name="Takeuchi M."/>
            <person name="Denning D.W."/>
            <person name="Galagan J.E."/>
            <person name="Nierman W.C."/>
            <person name="Yu J."/>
            <person name="Archer D.B."/>
            <person name="Bennett J.W."/>
            <person name="Bhatnagar D."/>
            <person name="Cleveland T.E."/>
            <person name="Fedorova N.D."/>
            <person name="Gotoh O."/>
            <person name="Horikawa H."/>
            <person name="Hosoyama A."/>
            <person name="Ichinomiya M."/>
            <person name="Igarashi R."/>
            <person name="Iwashita K."/>
            <person name="Juvvadi P.R."/>
            <person name="Kato M."/>
            <person name="Kato Y."/>
            <person name="Kin T."/>
            <person name="Kokubun A."/>
            <person name="Maeda H."/>
            <person name="Maeyama N."/>
            <person name="Maruyama J."/>
            <person name="Nagasaki H."/>
            <person name="Nakajima T."/>
            <person name="Oda K."/>
            <person name="Okada K."/>
            <person name="Paulsen I."/>
            <person name="Sakamoto K."/>
            <person name="Sawano T."/>
            <person name="Takahashi M."/>
            <person name="Takase K."/>
            <person name="Terabayashi Y."/>
            <person name="Wortman J."/>
            <person name="Yamada O."/>
            <person name="Yamagata Y."/>
            <person name="Anazawa H."/>
            <person name="Hata Y."/>
            <person name="Koide Y."/>
            <person name="Komori T."/>
            <person name="Koyama Y."/>
            <person name="Minetoki T."/>
            <person name="Suharnan S."/>
            <person name="Tanaka A."/>
            <person name="Isono K."/>
            <person name="Kuhara S."/>
            <person name="Ogasawara N."/>
            <person name="Kikuchi H."/>
        </authorList>
    </citation>
    <scope>NUCLEOTIDE SEQUENCE [LARGE SCALE GENOMIC DNA]</scope>
    <source>
        <strain evidence="6">ATCC 42149 / RIB 40</strain>
    </source>
</reference>
<dbReference type="GO" id="GO:0045252">
    <property type="term" value="C:oxoglutarate dehydrogenase complex"/>
    <property type="evidence" value="ECO:0007669"/>
    <property type="project" value="TreeGrafter"/>
</dbReference>
<protein>
    <submittedName>
        <fullName evidence="5">DNA, SC005</fullName>
    </submittedName>
</protein>
<evidence type="ECO:0000256" key="3">
    <source>
        <dbReference type="ARBA" id="ARBA00023002"/>
    </source>
</evidence>
<dbReference type="GO" id="GO:0006099">
    <property type="term" value="P:tricarboxylic acid cycle"/>
    <property type="evidence" value="ECO:0007669"/>
    <property type="project" value="TreeGrafter"/>
</dbReference>
<dbReference type="RefSeq" id="XP_023089255.1">
    <property type="nucleotide sequence ID" value="XM_023232907.1"/>
</dbReference>
<accession>Q2UQN5</accession>
<dbReference type="InterPro" id="IPR011603">
    <property type="entry name" value="2oxoglutarate_DH_E1"/>
</dbReference>
<proteinExistence type="inferred from homology"/>
<dbReference type="Gene3D" id="3.40.50.12470">
    <property type="match status" value="1"/>
</dbReference>
<sequence>MKNDAWDKLMQCLGKSDDHTPDVREWLIDSWKSVRSPMELERETLPQKLTAIDHQAVETVSQKLGSAVPEGFVPHKNLERILARRKQTVDSGKNIDWATAEALAFSNTIAGGHDCPCLWTGCRTRYLLSATFSPPRSTVQQNLHPTKHPR</sequence>
<keyword evidence="6" id="KW-1185">Reference proteome</keyword>
<dbReference type="HOGENOM" id="CLU_1740102_0_0_1"/>
<organism evidence="5 6">
    <name type="scientific">Aspergillus oryzae (strain ATCC 42149 / RIB 40)</name>
    <name type="common">Yellow koji mold</name>
    <dbReference type="NCBI Taxonomy" id="510516"/>
    <lineage>
        <taxon>Eukaryota</taxon>
        <taxon>Fungi</taxon>
        <taxon>Dikarya</taxon>
        <taxon>Ascomycota</taxon>
        <taxon>Pezizomycotina</taxon>
        <taxon>Eurotiomycetes</taxon>
        <taxon>Eurotiomycetidae</taxon>
        <taxon>Eurotiales</taxon>
        <taxon>Aspergillaceae</taxon>
        <taxon>Aspergillus</taxon>
        <taxon>Aspergillus subgen. Circumdati</taxon>
    </lineage>
</organism>
<gene>
    <name evidence="5" type="ORF">AO090005001172</name>
</gene>
<keyword evidence="4" id="KW-0786">Thiamine pyrophosphate</keyword>
<dbReference type="GO" id="GO:0004591">
    <property type="term" value="F:oxoglutarate dehydrogenase (succinyl-transferring) activity"/>
    <property type="evidence" value="ECO:0007669"/>
    <property type="project" value="TreeGrafter"/>
</dbReference>
<evidence type="ECO:0000256" key="1">
    <source>
        <dbReference type="ARBA" id="ARBA00001964"/>
    </source>
</evidence>
<dbReference type="GO" id="GO:0005739">
    <property type="term" value="C:mitochondrion"/>
    <property type="evidence" value="ECO:0007669"/>
    <property type="project" value="TreeGrafter"/>
</dbReference>
<dbReference type="GO" id="GO:0030976">
    <property type="term" value="F:thiamine pyrophosphate binding"/>
    <property type="evidence" value="ECO:0007669"/>
    <property type="project" value="InterPro"/>
</dbReference>
<dbReference type="EMBL" id="AP007151">
    <property type="protein sequence ID" value="BAE56130.1"/>
    <property type="molecule type" value="Genomic_DNA"/>
</dbReference>
<dbReference type="PANTHER" id="PTHR23152:SF4">
    <property type="entry name" value="2-OXOADIPATE DEHYDROGENASE COMPLEX COMPONENT E1"/>
    <property type="match status" value="1"/>
</dbReference>
<keyword evidence="3" id="KW-0560">Oxidoreductase</keyword>
<dbReference type="Proteomes" id="UP000006564">
    <property type="component" value="Chromosome 1"/>
</dbReference>
<comment type="cofactor">
    <cofactor evidence="1">
        <name>thiamine diphosphate</name>
        <dbReference type="ChEBI" id="CHEBI:58937"/>
    </cofactor>
</comment>
<evidence type="ECO:0000313" key="6">
    <source>
        <dbReference type="Proteomes" id="UP000006564"/>
    </source>
</evidence>
<dbReference type="VEuPathDB" id="FungiDB:AO090005001172"/>
<comment type="similarity">
    <text evidence="2">Belongs to the alpha-ketoglutarate dehydrogenase family.</text>
</comment>
<evidence type="ECO:0000313" key="5">
    <source>
        <dbReference type="EMBL" id="BAE56130.1"/>
    </source>
</evidence>
<dbReference type="PANTHER" id="PTHR23152">
    <property type="entry name" value="2-OXOGLUTARATE DEHYDROGENASE"/>
    <property type="match status" value="1"/>
</dbReference>